<dbReference type="InterPro" id="IPR050330">
    <property type="entry name" value="Bact_OuterMem_StrucFunc"/>
</dbReference>
<feature type="transmembrane region" description="Helical" evidence="8">
    <location>
        <begin position="16"/>
        <end position="36"/>
    </location>
</feature>
<dbReference type="RefSeq" id="WP_034967330.1">
    <property type="nucleotide sequence ID" value="NZ_CP012542.1"/>
</dbReference>
<dbReference type="PANTHER" id="PTHR30329">
    <property type="entry name" value="STATOR ELEMENT OF FLAGELLAR MOTOR COMPLEX"/>
    <property type="match status" value="1"/>
</dbReference>
<dbReference type="AlphaFoldDB" id="A0A6G5QHN9"/>
<dbReference type="EMBL" id="CP012542">
    <property type="protein sequence ID" value="QCD45016.1"/>
    <property type="molecule type" value="Genomic_DNA"/>
</dbReference>
<keyword evidence="10" id="KW-0966">Cell projection</keyword>
<gene>
    <name evidence="10" type="primary">motS</name>
    <name evidence="10" type="ORF">CMUC_1251</name>
</gene>
<keyword evidence="6 7" id="KW-0472">Membrane</keyword>
<evidence type="ECO:0000259" key="9">
    <source>
        <dbReference type="PROSITE" id="PS51123"/>
    </source>
</evidence>
<keyword evidence="10" id="KW-0282">Flagellum</keyword>
<dbReference type="GO" id="GO:0005886">
    <property type="term" value="C:plasma membrane"/>
    <property type="evidence" value="ECO:0007669"/>
    <property type="project" value="UniProtKB-SubCell"/>
</dbReference>
<proteinExistence type="inferred from homology"/>
<dbReference type="PANTHER" id="PTHR30329:SF21">
    <property type="entry name" value="LIPOPROTEIN YIAD-RELATED"/>
    <property type="match status" value="1"/>
</dbReference>
<dbReference type="SUPFAM" id="SSF103088">
    <property type="entry name" value="OmpA-like"/>
    <property type="match status" value="1"/>
</dbReference>
<dbReference type="InterPro" id="IPR036737">
    <property type="entry name" value="OmpA-like_sf"/>
</dbReference>
<reference evidence="10 11" key="1">
    <citation type="submission" date="2016-07" db="EMBL/GenBank/DDBJ databases">
        <title>Comparative genomics of the Campylobacter concisus group.</title>
        <authorList>
            <person name="Miller W.G."/>
            <person name="Yee E."/>
            <person name="Chapman M.H."/>
            <person name="Huynh S."/>
            <person name="Bono J.L."/>
            <person name="On S.L.W."/>
            <person name="StLeger J."/>
            <person name="Foster G."/>
            <person name="Parker C.T."/>
        </authorList>
    </citation>
    <scope>NUCLEOTIDE SEQUENCE [LARGE SCALE GENOMIC DNA]</scope>
    <source>
        <strain evidence="10 11">CCUG 21559</strain>
    </source>
</reference>
<name>A0A6G5QHN9_9BACT</name>
<keyword evidence="3" id="KW-1003">Cell membrane</keyword>
<dbReference type="InterPro" id="IPR025713">
    <property type="entry name" value="MotB-like_N_dom"/>
</dbReference>
<evidence type="ECO:0000256" key="3">
    <source>
        <dbReference type="ARBA" id="ARBA00022475"/>
    </source>
</evidence>
<evidence type="ECO:0000256" key="5">
    <source>
        <dbReference type="ARBA" id="ARBA00022989"/>
    </source>
</evidence>
<dbReference type="Gene3D" id="3.30.1330.60">
    <property type="entry name" value="OmpA-like domain"/>
    <property type="match status" value="1"/>
</dbReference>
<dbReference type="InterPro" id="IPR006665">
    <property type="entry name" value="OmpA-like"/>
</dbReference>
<feature type="domain" description="OmpA-like" evidence="9">
    <location>
        <begin position="118"/>
        <end position="242"/>
    </location>
</feature>
<accession>A0A6G5QHN9</accession>
<evidence type="ECO:0000256" key="4">
    <source>
        <dbReference type="ARBA" id="ARBA00022692"/>
    </source>
</evidence>
<evidence type="ECO:0000256" key="1">
    <source>
        <dbReference type="ARBA" id="ARBA00004162"/>
    </source>
</evidence>
<dbReference type="CDD" id="cd07185">
    <property type="entry name" value="OmpA_C-like"/>
    <property type="match status" value="1"/>
</dbReference>
<dbReference type="Pfam" id="PF00691">
    <property type="entry name" value="OmpA"/>
    <property type="match status" value="1"/>
</dbReference>
<evidence type="ECO:0000313" key="11">
    <source>
        <dbReference type="Proteomes" id="UP000503264"/>
    </source>
</evidence>
<sequence>MGKLIRPEDCPKCMPGWLATFGDLMSLLLCFFVLLLSMSTMDAKKFETAVGSLAGALSILEGGARPETQAEQETELQSKIKKEKLEQSSQSSFAKTVQSINEILNSSGAPEVILQETEDGFILRMPSALLFEKGKAEISNDDAKLFLKRVAMITAKLPPDVDVNVIGHTDTQAPDMNSVYKDNWQLSSARAISVVDELIKDGVEPKRLVAAARASFEPFATNDTAEGRAQNNRVEIHFTSLDKTKRDTAKKSILDTK</sequence>
<evidence type="ECO:0000256" key="8">
    <source>
        <dbReference type="SAM" id="Phobius"/>
    </source>
</evidence>
<evidence type="ECO:0000256" key="7">
    <source>
        <dbReference type="PROSITE-ProRule" id="PRU00473"/>
    </source>
</evidence>
<keyword evidence="11" id="KW-1185">Reference proteome</keyword>
<dbReference type="PROSITE" id="PS51123">
    <property type="entry name" value="OMPA_2"/>
    <property type="match status" value="1"/>
</dbReference>
<protein>
    <submittedName>
        <fullName evidence="10">Flagellar motor protein</fullName>
    </submittedName>
</protein>
<evidence type="ECO:0000313" key="10">
    <source>
        <dbReference type="EMBL" id="QCD45016.1"/>
    </source>
</evidence>
<keyword evidence="4 8" id="KW-0812">Transmembrane</keyword>
<organism evidence="10 11">
    <name type="scientific">Campylobacter mucosalis CCUG 21559</name>
    <dbReference type="NCBI Taxonomy" id="1032067"/>
    <lineage>
        <taxon>Bacteria</taxon>
        <taxon>Pseudomonadati</taxon>
        <taxon>Campylobacterota</taxon>
        <taxon>Epsilonproteobacteria</taxon>
        <taxon>Campylobacterales</taxon>
        <taxon>Campylobacteraceae</taxon>
        <taxon>Campylobacter</taxon>
    </lineage>
</organism>
<comment type="similarity">
    <text evidence="2">Belongs to the MotB family.</text>
</comment>
<comment type="subcellular location">
    <subcellularLocation>
        <location evidence="1">Cell membrane</location>
        <topology evidence="1">Single-pass membrane protein</topology>
    </subcellularLocation>
</comment>
<keyword evidence="5 8" id="KW-1133">Transmembrane helix</keyword>
<dbReference type="Pfam" id="PF13677">
    <property type="entry name" value="MotB_plug"/>
    <property type="match status" value="1"/>
</dbReference>
<dbReference type="Proteomes" id="UP000503264">
    <property type="component" value="Chromosome"/>
</dbReference>
<evidence type="ECO:0000256" key="2">
    <source>
        <dbReference type="ARBA" id="ARBA00008914"/>
    </source>
</evidence>
<evidence type="ECO:0000256" key="6">
    <source>
        <dbReference type="ARBA" id="ARBA00023136"/>
    </source>
</evidence>
<keyword evidence="10" id="KW-0969">Cilium</keyword>